<evidence type="ECO:0000313" key="5">
    <source>
        <dbReference type="EMBL" id="MDA2804959.1"/>
    </source>
</evidence>
<sequence length="239" mass="26333">MATSEGLEALSGLRGALERSSTAERVADALRERIIDGALAPGARLSEEALGQALGVSRNTLREAFRLLGHERLLVHRFNRGVFVAEPELADVVDLYRVRRALELDAVRRADRSPKGAVARVGAAVEEGEAAAGRGDWWGVGTANMRFHQALAALADSPRTDEVVRRLLAELRLVFHAMAAPRDFHVPYVALNRRIHRLLEEGRLEEAAEELSDYFDVAERQLVEAFSEEPEGVGEPDPR</sequence>
<dbReference type="Gene3D" id="1.10.10.10">
    <property type="entry name" value="Winged helix-like DNA-binding domain superfamily/Winged helix DNA-binding domain"/>
    <property type="match status" value="1"/>
</dbReference>
<keyword evidence="1" id="KW-0805">Transcription regulation</keyword>
<accession>A0ABT4TJW3</accession>
<dbReference type="CDD" id="cd07377">
    <property type="entry name" value="WHTH_GntR"/>
    <property type="match status" value="1"/>
</dbReference>
<dbReference type="Proteomes" id="UP001165685">
    <property type="component" value="Unassembled WGS sequence"/>
</dbReference>
<dbReference type="SUPFAM" id="SSF46785">
    <property type="entry name" value="Winged helix' DNA-binding domain"/>
    <property type="match status" value="1"/>
</dbReference>
<comment type="caution">
    <text evidence="5">The sequence shown here is derived from an EMBL/GenBank/DDBJ whole genome shotgun (WGS) entry which is preliminary data.</text>
</comment>
<evidence type="ECO:0000259" key="4">
    <source>
        <dbReference type="PROSITE" id="PS50949"/>
    </source>
</evidence>
<reference evidence="5" key="1">
    <citation type="submission" date="2023-01" db="EMBL/GenBank/DDBJ databases">
        <title>Draft genome sequence of Nocardiopsis sp. LSu2-4 isolated from halophytes.</title>
        <authorList>
            <person name="Duangmal K."/>
            <person name="Chantavorakit T."/>
        </authorList>
    </citation>
    <scope>NUCLEOTIDE SEQUENCE</scope>
    <source>
        <strain evidence="5">LSu2-4</strain>
    </source>
</reference>
<evidence type="ECO:0000256" key="3">
    <source>
        <dbReference type="ARBA" id="ARBA00023163"/>
    </source>
</evidence>
<dbReference type="InterPro" id="IPR000524">
    <property type="entry name" value="Tscrpt_reg_HTH_GntR"/>
</dbReference>
<keyword evidence="2" id="KW-0238">DNA-binding</keyword>
<dbReference type="RefSeq" id="WP_270677575.1">
    <property type="nucleotide sequence ID" value="NZ_JAQFWP010000015.1"/>
</dbReference>
<dbReference type="Gene3D" id="1.20.120.530">
    <property type="entry name" value="GntR ligand-binding domain-like"/>
    <property type="match status" value="1"/>
</dbReference>
<organism evidence="5 6">
    <name type="scientific">Nocardiopsis suaedae</name>
    <dbReference type="NCBI Taxonomy" id="3018444"/>
    <lineage>
        <taxon>Bacteria</taxon>
        <taxon>Bacillati</taxon>
        <taxon>Actinomycetota</taxon>
        <taxon>Actinomycetes</taxon>
        <taxon>Streptosporangiales</taxon>
        <taxon>Nocardiopsidaceae</taxon>
        <taxon>Nocardiopsis</taxon>
    </lineage>
</organism>
<keyword evidence="6" id="KW-1185">Reference proteome</keyword>
<dbReference type="SMART" id="SM00345">
    <property type="entry name" value="HTH_GNTR"/>
    <property type="match status" value="1"/>
</dbReference>
<dbReference type="InterPro" id="IPR011711">
    <property type="entry name" value="GntR_C"/>
</dbReference>
<evidence type="ECO:0000313" key="6">
    <source>
        <dbReference type="Proteomes" id="UP001165685"/>
    </source>
</evidence>
<dbReference type="EMBL" id="JAQFWP010000015">
    <property type="protein sequence ID" value="MDA2804959.1"/>
    <property type="molecule type" value="Genomic_DNA"/>
</dbReference>
<protein>
    <submittedName>
        <fullName evidence="5">GntR family transcriptional regulator</fullName>
    </submittedName>
</protein>
<dbReference type="PROSITE" id="PS50949">
    <property type="entry name" value="HTH_GNTR"/>
    <property type="match status" value="1"/>
</dbReference>
<evidence type="ECO:0000256" key="1">
    <source>
        <dbReference type="ARBA" id="ARBA00023015"/>
    </source>
</evidence>
<dbReference type="InterPro" id="IPR008920">
    <property type="entry name" value="TF_FadR/GntR_C"/>
</dbReference>
<name>A0ABT4TJW3_9ACTN</name>
<proteinExistence type="predicted"/>
<dbReference type="Pfam" id="PF07729">
    <property type="entry name" value="FCD"/>
    <property type="match status" value="1"/>
</dbReference>
<dbReference type="SUPFAM" id="SSF48008">
    <property type="entry name" value="GntR ligand-binding domain-like"/>
    <property type="match status" value="1"/>
</dbReference>
<dbReference type="Pfam" id="PF00392">
    <property type="entry name" value="GntR"/>
    <property type="match status" value="1"/>
</dbReference>
<dbReference type="PANTHER" id="PTHR43537:SF45">
    <property type="entry name" value="GNTR FAMILY REGULATORY PROTEIN"/>
    <property type="match status" value="1"/>
</dbReference>
<dbReference type="SMART" id="SM00895">
    <property type="entry name" value="FCD"/>
    <property type="match status" value="1"/>
</dbReference>
<dbReference type="InterPro" id="IPR036388">
    <property type="entry name" value="WH-like_DNA-bd_sf"/>
</dbReference>
<keyword evidence="3" id="KW-0804">Transcription</keyword>
<gene>
    <name evidence="5" type="ORF">O4U47_10580</name>
</gene>
<feature type="domain" description="HTH gntR-type" evidence="4">
    <location>
        <begin position="20"/>
        <end position="87"/>
    </location>
</feature>
<dbReference type="InterPro" id="IPR036390">
    <property type="entry name" value="WH_DNA-bd_sf"/>
</dbReference>
<evidence type="ECO:0000256" key="2">
    <source>
        <dbReference type="ARBA" id="ARBA00023125"/>
    </source>
</evidence>
<dbReference type="PANTHER" id="PTHR43537">
    <property type="entry name" value="TRANSCRIPTIONAL REGULATOR, GNTR FAMILY"/>
    <property type="match status" value="1"/>
</dbReference>